<evidence type="ECO:0000313" key="3">
    <source>
        <dbReference type="EMBL" id="OAO90408.1"/>
    </source>
</evidence>
<reference evidence="4" key="1">
    <citation type="journal article" date="2016" name="Proc. Natl. Acad. Sci. U.S.A.">
        <title>Chromosome-level assembly of Arabidopsis thaliana Ler reveals the extent of translocation and inversion polymorphisms.</title>
        <authorList>
            <person name="Zapata L."/>
            <person name="Ding J."/>
            <person name="Willing E.M."/>
            <person name="Hartwig B."/>
            <person name="Bezdan D."/>
            <person name="Jiao W.B."/>
            <person name="Patel V."/>
            <person name="Velikkakam James G."/>
            <person name="Koornneef M."/>
            <person name="Ossowski S."/>
            <person name="Schneeberger K."/>
        </authorList>
    </citation>
    <scope>NUCLEOTIDE SEQUENCE [LARGE SCALE GENOMIC DNA]</scope>
    <source>
        <strain evidence="4">cv. Landsberg erecta</strain>
    </source>
</reference>
<dbReference type="InterPro" id="IPR000626">
    <property type="entry name" value="Ubiquitin-like_dom"/>
</dbReference>
<dbReference type="SMART" id="SM00213">
    <property type="entry name" value="UBQ"/>
    <property type="match status" value="1"/>
</dbReference>
<comment type="caution">
    <text evidence="3">The sequence shown here is derived from an EMBL/GenBank/DDBJ whole genome shotgun (WGS) entry which is preliminary data.</text>
</comment>
<dbReference type="SUPFAM" id="SSF54236">
    <property type="entry name" value="Ubiquitin-like"/>
    <property type="match status" value="1"/>
</dbReference>
<dbReference type="ExpressionAtlas" id="A0A178U8Z2">
    <property type="expression patterns" value="baseline and differential"/>
</dbReference>
<dbReference type="FunFam" id="3.10.20.90:FF:000069">
    <property type="entry name" value="UV excision repair protein RAD23"/>
    <property type="match status" value="1"/>
</dbReference>
<dbReference type="Pfam" id="PF00240">
    <property type="entry name" value="ubiquitin"/>
    <property type="match status" value="1"/>
</dbReference>
<proteinExistence type="inferred from homology"/>
<evidence type="ECO:0000256" key="1">
    <source>
        <dbReference type="ARBA" id="ARBA00009878"/>
    </source>
</evidence>
<dbReference type="PANTHER" id="PTHR10621">
    <property type="entry name" value="UV EXCISION REPAIR PROTEIN RAD23"/>
    <property type="match status" value="1"/>
</dbReference>
<dbReference type="EMBL" id="LUHQ01000005">
    <property type="protein sequence ID" value="OAO90408.1"/>
    <property type="molecule type" value="Genomic_DNA"/>
</dbReference>
<dbReference type="InterPro" id="IPR029071">
    <property type="entry name" value="Ubiquitin-like_domsf"/>
</dbReference>
<dbReference type="Proteomes" id="UP000078284">
    <property type="component" value="Chromosome 5"/>
</dbReference>
<protein>
    <recommendedName>
        <fullName evidence="2">Ubiquitin-like domain-containing protein</fullName>
    </recommendedName>
</protein>
<dbReference type="PANTHER" id="PTHR10621:SF35">
    <property type="entry name" value="UBIQUITIN RECEPTOR RAD23C"/>
    <property type="match status" value="1"/>
</dbReference>
<dbReference type="Gene3D" id="3.10.20.90">
    <property type="entry name" value="Phosphatidylinositol 3-kinase Catalytic Subunit, Chain A, domain 1"/>
    <property type="match status" value="1"/>
</dbReference>
<organism evidence="3 4">
    <name type="scientific">Arabidopsis thaliana</name>
    <name type="common">Mouse-ear cress</name>
    <dbReference type="NCBI Taxonomy" id="3702"/>
    <lineage>
        <taxon>Eukaryota</taxon>
        <taxon>Viridiplantae</taxon>
        <taxon>Streptophyta</taxon>
        <taxon>Embryophyta</taxon>
        <taxon>Tracheophyta</taxon>
        <taxon>Spermatophyta</taxon>
        <taxon>Magnoliopsida</taxon>
        <taxon>eudicotyledons</taxon>
        <taxon>Gunneridae</taxon>
        <taxon>Pentapetalae</taxon>
        <taxon>rosids</taxon>
        <taxon>malvids</taxon>
        <taxon>Brassicales</taxon>
        <taxon>Brassicaceae</taxon>
        <taxon>Camelineae</taxon>
        <taxon>Arabidopsis</taxon>
    </lineage>
</organism>
<dbReference type="CDD" id="cd01805">
    <property type="entry name" value="Ubl_Rad23"/>
    <property type="match status" value="1"/>
</dbReference>
<feature type="domain" description="Ubiquitin-like" evidence="2">
    <location>
        <begin position="1"/>
        <end position="76"/>
    </location>
</feature>
<evidence type="ECO:0000313" key="4">
    <source>
        <dbReference type="Proteomes" id="UP000078284"/>
    </source>
</evidence>
<dbReference type="PROSITE" id="PS50053">
    <property type="entry name" value="UBIQUITIN_2"/>
    <property type="match status" value="1"/>
</dbReference>
<accession>A0A178U8Z2</accession>
<sequence>MKIIVKTLKGIRFEIEVKPNDSVAEVKKNIETVMGASEHPSAQQILIHKGEKLRDETTMEANKVFEKSVIAIIITKGCEEEMEKQNPPLFQTIRHNNAGFVPVLNKESFERRNQSEQSPSHQDRVDRNVAMLRGIIHRYRSRLLHLHEHIEGTYGDNELAQPEEDLLQLQVTAVDDEAINRALFSLLKFFSPFSLKLQPPSAFRVTGSGGFPSTGTKVFAACLLSFSRAESDLADPSKAEAFLSVFSPQTFEIPPEDPDLVLSFMRLSLLRVSGCWFYLTAHPCLGRVKGIF</sequence>
<evidence type="ECO:0000259" key="2">
    <source>
        <dbReference type="PROSITE" id="PS50053"/>
    </source>
</evidence>
<name>A0A178U8Z2_ARATH</name>
<gene>
    <name evidence="3" type="ordered locus">AXX17_At5g15660</name>
</gene>
<dbReference type="AlphaFoldDB" id="A0A178U8Z2"/>
<comment type="similarity">
    <text evidence="1">Belongs to the RAD23 family.</text>
</comment>